<name>A0ACB7NZ17_9PEZI</name>
<sequence>MEQHRGARPPGLRPPPGFEAPTSPKPTTTTTEEQPSSTSSSAAFGLFPFPPATGFPRSPSSSAASGRSTLPEVSSEYSDRGKMEETNAWLLGHHHDQVVATMHKKFQALLDYDKTKNRKILHIDWIAGNPNDPTKKEGAAAAHGGMSAEDRRLSDSVARTVMRITHGVSQWDETLTWNKAMFYGDWLNDQKGFRQFFYEIQIKRISGADEALLEKCGISPAFVWLPLHDEKAPAITPMVVPPVVPSLVPGQAPRELPIPGQVNTEPIPEVEEEEYATPTPTSSLKVPTCSADKGKGKADAPQDQADDSNPGAPLVVSSEPAQSTPQQRAPLPNIDNLALGQQSSGTDDAESPSDPGTPRPGIPRSQPLPASGSFESIDPPPSDVSDSSSESYEDEGTVYLADGVDPFEALMPAHHTPAVSAADLHRHRQEFDRIAYAKREELEHTFAFMKEPEVTERIKNSFVYSVRVVAFPDNNNIVNEFTGPRVKDRYGTIIGQGGWVVPPLEERVKWRDERKRAYRNKGAKPGKYEGLPRQQVQNCMPMKFDWSDGIEARYYGPVAPVWRETCDPTLEDIYWMVWQLIAGKQFLGFNPGIGFGSHRPRATGDVAMLNQCPFKSPSAEALYHTASHPRGKEK</sequence>
<evidence type="ECO:0000313" key="2">
    <source>
        <dbReference type="Proteomes" id="UP000724584"/>
    </source>
</evidence>
<dbReference type="Proteomes" id="UP000724584">
    <property type="component" value="Unassembled WGS sequence"/>
</dbReference>
<dbReference type="EMBL" id="JAGIZQ010000006">
    <property type="protein sequence ID" value="KAH6623502.1"/>
    <property type="molecule type" value="Genomic_DNA"/>
</dbReference>
<comment type="caution">
    <text evidence="1">The sequence shown here is derived from an EMBL/GenBank/DDBJ whole genome shotgun (WGS) entry which is preliminary data.</text>
</comment>
<organism evidence="1 2">
    <name type="scientific">Chaetomium tenue</name>
    <dbReference type="NCBI Taxonomy" id="1854479"/>
    <lineage>
        <taxon>Eukaryota</taxon>
        <taxon>Fungi</taxon>
        <taxon>Dikarya</taxon>
        <taxon>Ascomycota</taxon>
        <taxon>Pezizomycotina</taxon>
        <taxon>Sordariomycetes</taxon>
        <taxon>Sordariomycetidae</taxon>
        <taxon>Sordariales</taxon>
        <taxon>Chaetomiaceae</taxon>
        <taxon>Chaetomium</taxon>
    </lineage>
</organism>
<accession>A0ACB7NZ17</accession>
<proteinExistence type="predicted"/>
<protein>
    <submittedName>
        <fullName evidence="1">Uncharacterized protein</fullName>
    </submittedName>
</protein>
<evidence type="ECO:0000313" key="1">
    <source>
        <dbReference type="EMBL" id="KAH6623502.1"/>
    </source>
</evidence>
<reference evidence="1 2" key="1">
    <citation type="journal article" date="2021" name="Nat. Commun.">
        <title>Genetic determinants of endophytism in the Arabidopsis root mycobiome.</title>
        <authorList>
            <person name="Mesny F."/>
            <person name="Miyauchi S."/>
            <person name="Thiergart T."/>
            <person name="Pickel B."/>
            <person name="Atanasova L."/>
            <person name="Karlsson M."/>
            <person name="Huettel B."/>
            <person name="Barry K.W."/>
            <person name="Haridas S."/>
            <person name="Chen C."/>
            <person name="Bauer D."/>
            <person name="Andreopoulos W."/>
            <person name="Pangilinan J."/>
            <person name="LaButti K."/>
            <person name="Riley R."/>
            <person name="Lipzen A."/>
            <person name="Clum A."/>
            <person name="Drula E."/>
            <person name="Henrissat B."/>
            <person name="Kohler A."/>
            <person name="Grigoriev I.V."/>
            <person name="Martin F.M."/>
            <person name="Hacquard S."/>
        </authorList>
    </citation>
    <scope>NUCLEOTIDE SEQUENCE [LARGE SCALE GENOMIC DNA]</scope>
    <source>
        <strain evidence="1 2">MPI-SDFR-AT-0079</strain>
    </source>
</reference>
<keyword evidence="2" id="KW-1185">Reference proteome</keyword>
<gene>
    <name evidence="1" type="ORF">F5144DRAFT_632837</name>
</gene>